<dbReference type="RefSeq" id="WP_309532560.1">
    <property type="nucleotide sequence ID" value="NZ_CP133721.1"/>
</dbReference>
<keyword evidence="1" id="KW-0732">Signal</keyword>
<dbReference type="PROSITE" id="PS50846">
    <property type="entry name" value="HMA_2"/>
    <property type="match status" value="1"/>
</dbReference>
<dbReference type="CDD" id="cd00371">
    <property type="entry name" value="HMA"/>
    <property type="match status" value="1"/>
</dbReference>
<name>A0ABY9RAI8_9FLAO</name>
<dbReference type="InterPro" id="IPR036163">
    <property type="entry name" value="HMA_dom_sf"/>
</dbReference>
<evidence type="ECO:0000313" key="3">
    <source>
        <dbReference type="EMBL" id="WMW78243.1"/>
    </source>
</evidence>
<accession>A0ABY9RAI8</accession>
<evidence type="ECO:0000313" key="4">
    <source>
        <dbReference type="Proteomes" id="UP001180481"/>
    </source>
</evidence>
<keyword evidence="4" id="KW-1185">Reference proteome</keyword>
<dbReference type="InterPro" id="IPR006121">
    <property type="entry name" value="HMA_dom"/>
</dbReference>
<evidence type="ECO:0000256" key="1">
    <source>
        <dbReference type="SAM" id="SignalP"/>
    </source>
</evidence>
<feature type="chain" id="PRO_5046212541" evidence="1">
    <location>
        <begin position="20"/>
        <end position="129"/>
    </location>
</feature>
<dbReference type="Gene3D" id="3.30.70.100">
    <property type="match status" value="1"/>
</dbReference>
<gene>
    <name evidence="3" type="ORF">RF683_02025</name>
</gene>
<evidence type="ECO:0000259" key="2">
    <source>
        <dbReference type="PROSITE" id="PS50846"/>
    </source>
</evidence>
<reference evidence="3" key="1">
    <citation type="submission" date="2023-09" db="EMBL/GenBank/DDBJ databases">
        <title>Flavobacterium sp. 20NA77.7 isolated from freshwater.</title>
        <authorList>
            <person name="Le V."/>
            <person name="Ko S.-R."/>
            <person name="Ahn C.-Y."/>
            <person name="Oh H.-M."/>
        </authorList>
    </citation>
    <scope>NUCLEOTIDE SEQUENCE</scope>
    <source>
        <strain evidence="3">20NA77.7</strain>
    </source>
</reference>
<proteinExistence type="predicted"/>
<dbReference type="Pfam" id="PF00403">
    <property type="entry name" value="HMA"/>
    <property type="match status" value="1"/>
</dbReference>
<dbReference type="Proteomes" id="UP001180481">
    <property type="component" value="Chromosome"/>
</dbReference>
<feature type="signal peptide" evidence="1">
    <location>
        <begin position="1"/>
        <end position="19"/>
    </location>
</feature>
<protein>
    <submittedName>
        <fullName evidence="3">Heavy-metal-associated domain-containing protein</fullName>
    </submittedName>
</protein>
<dbReference type="EMBL" id="CP133721">
    <property type="protein sequence ID" value="WMW78243.1"/>
    <property type="molecule type" value="Genomic_DNA"/>
</dbReference>
<dbReference type="SUPFAM" id="SSF55008">
    <property type="entry name" value="HMA, heavy metal-associated domain"/>
    <property type="match status" value="1"/>
</dbReference>
<feature type="domain" description="HMA" evidence="2">
    <location>
        <begin position="37"/>
        <end position="103"/>
    </location>
</feature>
<sequence length="129" mass="14439">MKKLILIAVIACCMTSVQAQEVKHDEAKASETKLNKNKQITIEVDGSCGMCKKRIEKAAYSVKGVKSADWHADHKDIHLIIDETKCSVEDVQKAIAKAGHDTEKIKATDEDYAKIHGCCKYREHTETHE</sequence>
<organism evidence="3 4">
    <name type="scientific">Flavobacterium nakdongensis</name>
    <dbReference type="NCBI Taxonomy" id="3073563"/>
    <lineage>
        <taxon>Bacteria</taxon>
        <taxon>Pseudomonadati</taxon>
        <taxon>Bacteroidota</taxon>
        <taxon>Flavobacteriia</taxon>
        <taxon>Flavobacteriales</taxon>
        <taxon>Flavobacteriaceae</taxon>
        <taxon>Flavobacterium</taxon>
    </lineage>
</organism>